<dbReference type="SUPFAM" id="SSF74788">
    <property type="entry name" value="Cullin repeat-like"/>
    <property type="match status" value="1"/>
</dbReference>
<dbReference type="InterPro" id="IPR001373">
    <property type="entry name" value="Cullin_N"/>
</dbReference>
<feature type="compositionally biased region" description="Basic and acidic residues" evidence="2">
    <location>
        <begin position="1"/>
        <end position="11"/>
    </location>
</feature>
<gene>
    <name evidence="4" type="ORF">SUNI508_04209</name>
</gene>
<dbReference type="Proteomes" id="UP001408356">
    <property type="component" value="Unassembled WGS sequence"/>
</dbReference>
<protein>
    <submittedName>
        <fullName evidence="4">N-acetyltransferase domain-containing protein</fullName>
    </submittedName>
</protein>
<organism evidence="4 5">
    <name type="scientific">Seiridium unicorne</name>
    <dbReference type="NCBI Taxonomy" id="138068"/>
    <lineage>
        <taxon>Eukaryota</taxon>
        <taxon>Fungi</taxon>
        <taxon>Dikarya</taxon>
        <taxon>Ascomycota</taxon>
        <taxon>Pezizomycotina</taxon>
        <taxon>Sordariomycetes</taxon>
        <taxon>Xylariomycetidae</taxon>
        <taxon>Amphisphaeriales</taxon>
        <taxon>Sporocadaceae</taxon>
        <taxon>Seiridium</taxon>
    </lineage>
</organism>
<feature type="region of interest" description="Disordered" evidence="2">
    <location>
        <begin position="1"/>
        <end position="20"/>
    </location>
</feature>
<evidence type="ECO:0000259" key="3">
    <source>
        <dbReference type="Pfam" id="PF00888"/>
    </source>
</evidence>
<evidence type="ECO:0000256" key="1">
    <source>
        <dbReference type="ARBA" id="ARBA00006019"/>
    </source>
</evidence>
<evidence type="ECO:0000256" key="2">
    <source>
        <dbReference type="SAM" id="MobiDB-lite"/>
    </source>
</evidence>
<comment type="caution">
    <text evidence="4">The sequence shown here is derived from an EMBL/GenBank/DDBJ whole genome shotgun (WGS) entry which is preliminary data.</text>
</comment>
<accession>A0ABR2VA11</accession>
<dbReference type="Pfam" id="PF00888">
    <property type="entry name" value="Cullin"/>
    <property type="match status" value="1"/>
</dbReference>
<dbReference type="Gene3D" id="1.20.1310.10">
    <property type="entry name" value="Cullin Repeats"/>
    <property type="match status" value="1"/>
</dbReference>
<evidence type="ECO:0000313" key="4">
    <source>
        <dbReference type="EMBL" id="KAK9423315.1"/>
    </source>
</evidence>
<evidence type="ECO:0000313" key="5">
    <source>
        <dbReference type="Proteomes" id="UP001408356"/>
    </source>
</evidence>
<reference evidence="4 5" key="1">
    <citation type="journal article" date="2024" name="J. Plant Pathol.">
        <title>Sequence and assembly of the genome of Seiridium unicorne, isolate CBS 538.82, causal agent of cypress canker disease.</title>
        <authorList>
            <person name="Scali E."/>
            <person name="Rocca G.D."/>
            <person name="Danti R."/>
            <person name="Garbelotto M."/>
            <person name="Barberini S."/>
            <person name="Baroncelli R."/>
            <person name="Emiliani G."/>
        </authorList>
    </citation>
    <scope>NUCLEOTIDE SEQUENCE [LARGE SCALE GENOMIC DNA]</scope>
    <source>
        <strain evidence="4 5">BM-138-508</strain>
    </source>
</reference>
<comment type="similarity">
    <text evidence="1">Belongs to the cullin family.</text>
</comment>
<dbReference type="InterPro" id="IPR016159">
    <property type="entry name" value="Cullin_repeat-like_dom_sf"/>
</dbReference>
<feature type="domain" description="Cullin N-terminal" evidence="3">
    <location>
        <begin position="60"/>
        <end position="143"/>
    </location>
</feature>
<name>A0ABR2VA11_9PEZI</name>
<sequence length="250" mass="28378">MESIGDERPDGRVQMPLLPDSSDHDATWGYLESGIHRILADPGTALDVQSYSGLYASYQSGALLKFYIEEWQRFTKSARLINRIFQYFNRHWLLREAYEGKHVPHDTYTICLVHWDTGFYQPVADELAKVIGKLPGKCRNGQVWAMHHDTPSGQAQGSKRLLLWEQSAKNSVFLKAVTQRGLRDEEHILGVGIWTLMKGLPPSDLVEVENADQVWPAKGDREFMARLWNSYVTLRSQGIKESTGKGVCGE</sequence>
<proteinExistence type="inferred from homology"/>
<keyword evidence="5" id="KW-1185">Reference proteome</keyword>
<dbReference type="EMBL" id="JARVKF010000079">
    <property type="protein sequence ID" value="KAK9423315.1"/>
    <property type="molecule type" value="Genomic_DNA"/>
</dbReference>